<accession>A0A2G3PM59</accession>
<evidence type="ECO:0000259" key="1">
    <source>
        <dbReference type="PROSITE" id="PS51502"/>
    </source>
</evidence>
<dbReference type="Gene3D" id="3.30.70.100">
    <property type="match status" value="1"/>
</dbReference>
<proteinExistence type="predicted"/>
<gene>
    <name evidence="2" type="ORF">CSW57_21435</name>
</gene>
<dbReference type="RefSeq" id="WP_099384444.1">
    <property type="nucleotide sequence ID" value="NZ_PEBD01000010.1"/>
</dbReference>
<dbReference type="InterPro" id="IPR011008">
    <property type="entry name" value="Dimeric_a/b-barrel"/>
</dbReference>
<feature type="domain" description="Stress-response A/B barrel" evidence="1">
    <location>
        <begin position="2"/>
        <end position="94"/>
    </location>
</feature>
<dbReference type="Pfam" id="PF07876">
    <property type="entry name" value="Dabb"/>
    <property type="match status" value="1"/>
</dbReference>
<protein>
    <recommendedName>
        <fullName evidence="1">Stress-response A/B barrel domain-containing protein</fullName>
    </recommendedName>
</protein>
<reference evidence="2 3" key="1">
    <citation type="submission" date="2017-10" db="EMBL/GenBank/DDBJ databases">
        <title>The draft genome sequence of Williamsia sp. BULT 1.1 isolated from the semi-arid grassland soils from South Africa.</title>
        <authorList>
            <person name="Kabwe M.H."/>
            <person name="Govender N."/>
            <person name="Mutseka Lunga P."/>
            <person name="Vikram S."/>
            <person name="Makhalanyane T.P."/>
        </authorList>
    </citation>
    <scope>NUCLEOTIDE SEQUENCE [LARGE SCALE GENOMIC DNA]</scope>
    <source>
        <strain evidence="2 3">BULT 1.1</strain>
    </source>
</reference>
<dbReference type="AlphaFoldDB" id="A0A2G3PM59"/>
<sequence>MLRHVVLMNWNHELSVEEAAEVKRVLDDLGAQSPDVVAFSHGPDVGVRANGSDYALVADFDNADGWKAYSKHPAHDVVRGVMGKIVSDQAIVQFQIADSIAGSQ</sequence>
<dbReference type="InterPro" id="IPR013097">
    <property type="entry name" value="Dabb"/>
</dbReference>
<dbReference type="Proteomes" id="UP000225108">
    <property type="component" value="Unassembled WGS sequence"/>
</dbReference>
<comment type="caution">
    <text evidence="2">The sequence shown here is derived from an EMBL/GenBank/DDBJ whole genome shotgun (WGS) entry which is preliminary data.</text>
</comment>
<dbReference type="SMART" id="SM00886">
    <property type="entry name" value="Dabb"/>
    <property type="match status" value="1"/>
</dbReference>
<name>A0A2G3PM59_WILMA</name>
<evidence type="ECO:0000313" key="2">
    <source>
        <dbReference type="EMBL" id="PHV66182.1"/>
    </source>
</evidence>
<organism evidence="2 3">
    <name type="scientific">Williamsia marianensis</name>
    <dbReference type="NCBI Taxonomy" id="85044"/>
    <lineage>
        <taxon>Bacteria</taxon>
        <taxon>Bacillati</taxon>
        <taxon>Actinomycetota</taxon>
        <taxon>Actinomycetes</taxon>
        <taxon>Mycobacteriales</taxon>
        <taxon>Nocardiaceae</taxon>
        <taxon>Williamsia</taxon>
    </lineage>
</organism>
<dbReference type="PROSITE" id="PS51502">
    <property type="entry name" value="S_R_A_B_BARREL"/>
    <property type="match status" value="1"/>
</dbReference>
<evidence type="ECO:0000313" key="3">
    <source>
        <dbReference type="Proteomes" id="UP000225108"/>
    </source>
</evidence>
<dbReference type="EMBL" id="PEBD01000010">
    <property type="protein sequence ID" value="PHV66182.1"/>
    <property type="molecule type" value="Genomic_DNA"/>
</dbReference>
<dbReference type="SUPFAM" id="SSF54909">
    <property type="entry name" value="Dimeric alpha+beta barrel"/>
    <property type="match status" value="1"/>
</dbReference>